<dbReference type="Proteomes" id="UP000696280">
    <property type="component" value="Unassembled WGS sequence"/>
</dbReference>
<name>A0A9N9L121_9HELO</name>
<accession>A0A9N9L121</accession>
<evidence type="ECO:0000256" key="1">
    <source>
        <dbReference type="SAM" id="MobiDB-lite"/>
    </source>
</evidence>
<dbReference type="AlphaFoldDB" id="A0A9N9L121"/>
<dbReference type="EMBL" id="CAJVRL010000066">
    <property type="protein sequence ID" value="CAG8955755.1"/>
    <property type="molecule type" value="Genomic_DNA"/>
</dbReference>
<organism evidence="2 3">
    <name type="scientific">Hymenoscyphus fraxineus</name>
    <dbReference type="NCBI Taxonomy" id="746836"/>
    <lineage>
        <taxon>Eukaryota</taxon>
        <taxon>Fungi</taxon>
        <taxon>Dikarya</taxon>
        <taxon>Ascomycota</taxon>
        <taxon>Pezizomycotina</taxon>
        <taxon>Leotiomycetes</taxon>
        <taxon>Helotiales</taxon>
        <taxon>Helotiaceae</taxon>
        <taxon>Hymenoscyphus</taxon>
    </lineage>
</organism>
<comment type="caution">
    <text evidence="2">The sequence shown here is derived from an EMBL/GenBank/DDBJ whole genome shotgun (WGS) entry which is preliminary data.</text>
</comment>
<evidence type="ECO:0000313" key="3">
    <source>
        <dbReference type="Proteomes" id="UP000696280"/>
    </source>
</evidence>
<evidence type="ECO:0000313" key="2">
    <source>
        <dbReference type="EMBL" id="CAG8955755.1"/>
    </source>
</evidence>
<feature type="region of interest" description="Disordered" evidence="1">
    <location>
        <begin position="108"/>
        <end position="127"/>
    </location>
</feature>
<reference evidence="2" key="1">
    <citation type="submission" date="2021-07" db="EMBL/GenBank/DDBJ databases">
        <authorList>
            <person name="Durling M."/>
        </authorList>
    </citation>
    <scope>NUCLEOTIDE SEQUENCE</scope>
</reference>
<sequence>MTQRPPGTMRMMALTVQLSAEEIKCQKCYPCLRRGAGEKVAGAHSNASVSSAEGTTTPFTVRVVIATCLQRNIPMIEKKSYTSEWESFPVKDVVIVWEERADSQLGREGRLFPSDSLNVPQRGVENR</sequence>
<keyword evidence="3" id="KW-1185">Reference proteome</keyword>
<protein>
    <submittedName>
        <fullName evidence="2">Uncharacterized protein</fullName>
    </submittedName>
</protein>
<proteinExistence type="predicted"/>
<gene>
    <name evidence="2" type="ORF">HYFRA_00011621</name>
</gene>